<feature type="region of interest" description="Disordered" evidence="1">
    <location>
        <begin position="49"/>
        <end position="79"/>
    </location>
</feature>
<sequence length="205" mass="22893">MKSRPETCGEDSNIRLCSSVDFFSSSKRVRCNRTGLVFRPYPATRLEGEGLSISTTPSKALPPSRCPPGSRGSAGAPQRIIPSIRNLSRHERQNERMMKMVRRLISNASELTRMDDSLLHQILSFISCMPSPQNLLSFGITFYYSQSTITTPTLLHSTTSITPRLTQTSLGYRSPIPVTPTTHCSWLLDSCDCGLKQINSRFTVY</sequence>
<dbReference type="EMBL" id="KZ821223">
    <property type="protein sequence ID" value="PYH47655.1"/>
    <property type="molecule type" value="Genomic_DNA"/>
</dbReference>
<gene>
    <name evidence="2" type="ORF">BP01DRAFT_193570</name>
</gene>
<protein>
    <recommendedName>
        <fullName evidence="4">BHLH domain-containing protein</fullName>
    </recommendedName>
</protein>
<evidence type="ECO:0000313" key="3">
    <source>
        <dbReference type="Proteomes" id="UP000248349"/>
    </source>
</evidence>
<dbReference type="Proteomes" id="UP000248349">
    <property type="component" value="Unassembled WGS sequence"/>
</dbReference>
<accession>A0A318ZLN5</accession>
<evidence type="ECO:0008006" key="4">
    <source>
        <dbReference type="Google" id="ProtNLM"/>
    </source>
</evidence>
<dbReference type="GeneID" id="37072201"/>
<evidence type="ECO:0000313" key="2">
    <source>
        <dbReference type="EMBL" id="PYH47655.1"/>
    </source>
</evidence>
<keyword evidence="3" id="KW-1185">Reference proteome</keyword>
<evidence type="ECO:0000256" key="1">
    <source>
        <dbReference type="SAM" id="MobiDB-lite"/>
    </source>
</evidence>
<name>A0A318ZLN5_9EURO</name>
<proteinExistence type="predicted"/>
<reference evidence="2 3" key="1">
    <citation type="submission" date="2016-12" db="EMBL/GenBank/DDBJ databases">
        <title>The genomes of Aspergillus section Nigri reveals drivers in fungal speciation.</title>
        <authorList>
            <consortium name="DOE Joint Genome Institute"/>
            <person name="Vesth T.C."/>
            <person name="Nybo J."/>
            <person name="Theobald S."/>
            <person name="Brandl J."/>
            <person name="Frisvad J.C."/>
            <person name="Nielsen K.F."/>
            <person name="Lyhne E.K."/>
            <person name="Kogle M.E."/>
            <person name="Kuo A."/>
            <person name="Riley R."/>
            <person name="Clum A."/>
            <person name="Nolan M."/>
            <person name="Lipzen A."/>
            <person name="Salamov A."/>
            <person name="Henrissat B."/>
            <person name="Wiebenga A."/>
            <person name="De Vries R.P."/>
            <person name="Grigoriev I.V."/>
            <person name="Mortensen U.H."/>
            <person name="Andersen M.R."/>
            <person name="Baker S.E."/>
        </authorList>
    </citation>
    <scope>NUCLEOTIDE SEQUENCE [LARGE SCALE GENOMIC DNA]</scope>
    <source>
        <strain evidence="2 3">JOP 1030-1</strain>
    </source>
</reference>
<organism evidence="2 3">
    <name type="scientific">Aspergillus saccharolyticus JOP 1030-1</name>
    <dbReference type="NCBI Taxonomy" id="1450539"/>
    <lineage>
        <taxon>Eukaryota</taxon>
        <taxon>Fungi</taxon>
        <taxon>Dikarya</taxon>
        <taxon>Ascomycota</taxon>
        <taxon>Pezizomycotina</taxon>
        <taxon>Eurotiomycetes</taxon>
        <taxon>Eurotiomycetidae</taxon>
        <taxon>Eurotiales</taxon>
        <taxon>Aspergillaceae</taxon>
        <taxon>Aspergillus</taxon>
        <taxon>Aspergillus subgen. Circumdati</taxon>
    </lineage>
</organism>
<dbReference type="AlphaFoldDB" id="A0A318ZLN5"/>
<dbReference type="RefSeq" id="XP_025433637.1">
    <property type="nucleotide sequence ID" value="XM_025570973.1"/>
</dbReference>